<evidence type="ECO:0000256" key="9">
    <source>
        <dbReference type="ARBA" id="ARBA00022729"/>
    </source>
</evidence>
<feature type="domain" description="C2H2-type" evidence="24">
    <location>
        <begin position="369"/>
        <end position="396"/>
    </location>
</feature>
<evidence type="ECO:0000256" key="16">
    <source>
        <dbReference type="ARBA" id="ARBA00023180"/>
    </source>
</evidence>
<feature type="disulfide bond" evidence="21">
    <location>
        <begin position="202"/>
        <end position="245"/>
    </location>
</feature>
<feature type="domain" description="Sushi" evidence="25">
    <location>
        <begin position="142"/>
        <end position="199"/>
    </location>
</feature>
<evidence type="ECO:0000256" key="11">
    <source>
        <dbReference type="ARBA" id="ARBA00022771"/>
    </source>
</evidence>
<dbReference type="GO" id="GO:0030414">
    <property type="term" value="F:peptidase inhibitor activity"/>
    <property type="evidence" value="ECO:0007669"/>
    <property type="project" value="InterPro"/>
</dbReference>
<evidence type="ECO:0000256" key="12">
    <source>
        <dbReference type="ARBA" id="ARBA00022833"/>
    </source>
</evidence>
<evidence type="ECO:0000256" key="13">
    <source>
        <dbReference type="ARBA" id="ARBA00023015"/>
    </source>
</evidence>
<dbReference type="SUPFAM" id="SSF57535">
    <property type="entry name" value="Complement control module/SCR domain"/>
    <property type="match status" value="4"/>
</dbReference>
<reference evidence="27 28" key="1">
    <citation type="submission" date="2017-12" db="EMBL/GenBank/DDBJ databases">
        <title>Integrating genomic resources of turbot (Scophthalmus maximus) in depth evaluation of genetic and physical mapping variation across individuals.</title>
        <authorList>
            <person name="Martinez P."/>
        </authorList>
    </citation>
    <scope>NUCLEOTIDE SEQUENCE [LARGE SCALE GENOMIC DNA]</scope>
</reference>
<evidence type="ECO:0000256" key="6">
    <source>
        <dbReference type="ARBA" id="ARBA00022659"/>
    </source>
</evidence>
<evidence type="ECO:0000313" key="28">
    <source>
        <dbReference type="Proteomes" id="UP000246464"/>
    </source>
</evidence>
<evidence type="ECO:0000256" key="17">
    <source>
        <dbReference type="ARBA" id="ARBA00023242"/>
    </source>
</evidence>
<feature type="domain" description="WAP" evidence="26">
    <location>
        <begin position="17"/>
        <end position="68"/>
    </location>
</feature>
<evidence type="ECO:0000256" key="23">
    <source>
        <dbReference type="SAM" id="SignalP"/>
    </source>
</evidence>
<dbReference type="STRING" id="52904.ENSSMAP00000020992"/>
<evidence type="ECO:0000256" key="20">
    <source>
        <dbReference type="PROSITE-ProRule" id="PRU00042"/>
    </source>
</evidence>
<dbReference type="GO" id="GO:0003677">
    <property type="term" value="F:DNA binding"/>
    <property type="evidence" value="ECO:0007669"/>
    <property type="project" value="UniProtKB-KW"/>
</dbReference>
<dbReference type="FunFam" id="3.30.160.60:FF:000512">
    <property type="entry name" value="zinc finger protein 197 isoform X1"/>
    <property type="match status" value="1"/>
</dbReference>
<dbReference type="InterPro" id="IPR000436">
    <property type="entry name" value="Sushi_SCR_CCP_dom"/>
</dbReference>
<evidence type="ECO:0000256" key="5">
    <source>
        <dbReference type="ARBA" id="ARBA00022525"/>
    </source>
</evidence>
<evidence type="ECO:0000256" key="10">
    <source>
        <dbReference type="ARBA" id="ARBA00022737"/>
    </source>
</evidence>
<dbReference type="GO" id="GO:0000981">
    <property type="term" value="F:DNA-binding transcription factor activity, RNA polymerase II-specific"/>
    <property type="evidence" value="ECO:0007669"/>
    <property type="project" value="TreeGrafter"/>
</dbReference>
<dbReference type="Gene3D" id="2.10.70.10">
    <property type="entry name" value="Complement Module, domain 1"/>
    <property type="match status" value="4"/>
</dbReference>
<keyword evidence="16" id="KW-0325">Glycoprotein</keyword>
<name>A0A2U9AXV7_SCOMX</name>
<comment type="subcellular location">
    <subcellularLocation>
        <location evidence="2">Nucleus</location>
    </subcellularLocation>
    <subcellularLocation>
        <location evidence="3">Secreted</location>
    </subcellularLocation>
</comment>
<feature type="signal peptide" evidence="23">
    <location>
        <begin position="1"/>
        <end position="16"/>
    </location>
</feature>
<dbReference type="SMART" id="SM00032">
    <property type="entry name" value="CCP"/>
    <property type="match status" value="3"/>
</dbReference>
<dbReference type="PROSITE" id="PS51390">
    <property type="entry name" value="WAP"/>
    <property type="match status" value="1"/>
</dbReference>
<feature type="domain" description="C2H2-type" evidence="24">
    <location>
        <begin position="453"/>
        <end position="476"/>
    </location>
</feature>
<evidence type="ECO:0000256" key="2">
    <source>
        <dbReference type="ARBA" id="ARBA00004123"/>
    </source>
</evidence>
<keyword evidence="10" id="KW-0677">Repeat</keyword>
<keyword evidence="12" id="KW-0862">Zinc</keyword>
<comment type="caution">
    <text evidence="21">Lacks conserved residue(s) required for the propagation of feature annotation.</text>
</comment>
<dbReference type="Pfam" id="PF00084">
    <property type="entry name" value="Sushi"/>
    <property type="match status" value="3"/>
</dbReference>
<feature type="region of interest" description="Disordered" evidence="22">
    <location>
        <begin position="489"/>
        <end position="526"/>
    </location>
</feature>
<dbReference type="Proteomes" id="UP000246464">
    <property type="component" value="Chromosome 1"/>
</dbReference>
<dbReference type="InterPro" id="IPR008197">
    <property type="entry name" value="WAP_dom"/>
</dbReference>
<evidence type="ECO:0000256" key="18">
    <source>
        <dbReference type="ARBA" id="ARBA00029855"/>
    </source>
</evidence>
<dbReference type="AlphaFoldDB" id="A0A2U9AXV7"/>
<dbReference type="InterPro" id="IPR035976">
    <property type="entry name" value="Sushi/SCR/CCP_sf"/>
</dbReference>
<feature type="compositionally biased region" description="Polar residues" evidence="22">
    <location>
        <begin position="509"/>
        <end position="519"/>
    </location>
</feature>
<keyword evidence="5" id="KW-0964">Secreted</keyword>
<evidence type="ECO:0000256" key="19">
    <source>
        <dbReference type="ARBA" id="ARBA00033414"/>
    </source>
</evidence>
<gene>
    <name evidence="27" type="ORF">SMAX5B_011944</name>
</gene>
<feature type="domain" description="C2H2-type" evidence="24">
    <location>
        <begin position="397"/>
        <end position="424"/>
    </location>
</feature>
<proteinExistence type="predicted"/>
<dbReference type="CDD" id="cd00033">
    <property type="entry name" value="CCP"/>
    <property type="match status" value="3"/>
</dbReference>
<keyword evidence="6 21" id="KW-0768">Sushi</keyword>
<evidence type="ECO:0000256" key="21">
    <source>
        <dbReference type="PROSITE-ProRule" id="PRU00302"/>
    </source>
</evidence>
<dbReference type="GO" id="GO:0008201">
    <property type="term" value="F:heparin binding"/>
    <property type="evidence" value="ECO:0007669"/>
    <property type="project" value="UniProtKB-KW"/>
</dbReference>
<evidence type="ECO:0000256" key="7">
    <source>
        <dbReference type="ARBA" id="ARBA00022674"/>
    </source>
</evidence>
<feature type="disulfide bond" evidence="21">
    <location>
        <begin position="170"/>
        <end position="197"/>
    </location>
</feature>
<organism evidence="27 28">
    <name type="scientific">Scophthalmus maximus</name>
    <name type="common">Turbot</name>
    <name type="synonym">Psetta maxima</name>
    <dbReference type="NCBI Taxonomy" id="52904"/>
    <lineage>
        <taxon>Eukaryota</taxon>
        <taxon>Metazoa</taxon>
        <taxon>Chordata</taxon>
        <taxon>Craniata</taxon>
        <taxon>Vertebrata</taxon>
        <taxon>Euteleostomi</taxon>
        <taxon>Actinopterygii</taxon>
        <taxon>Neopterygii</taxon>
        <taxon>Teleostei</taxon>
        <taxon>Neoteleostei</taxon>
        <taxon>Acanthomorphata</taxon>
        <taxon>Carangaria</taxon>
        <taxon>Pleuronectiformes</taxon>
        <taxon>Pleuronectoidei</taxon>
        <taxon>Scophthalmidae</taxon>
        <taxon>Scophthalmus</taxon>
    </lineage>
</organism>
<dbReference type="PROSITE" id="PS50157">
    <property type="entry name" value="ZINC_FINGER_C2H2_2"/>
    <property type="match status" value="4"/>
</dbReference>
<evidence type="ECO:0000256" key="4">
    <source>
        <dbReference type="ARBA" id="ARBA00020104"/>
    </source>
</evidence>
<dbReference type="Pfam" id="PF00096">
    <property type="entry name" value="zf-C2H2"/>
    <property type="match status" value="3"/>
</dbReference>
<dbReference type="EMBL" id="CP026243">
    <property type="protein sequence ID" value="AWO96484.1"/>
    <property type="molecule type" value="Genomic_DNA"/>
</dbReference>
<keyword evidence="9 23" id="KW-0732">Signal</keyword>
<sequence>MDCALLLLSLWALTGAVSPQASGSCPERLLGQERRRTCPRPCKADRDCGSKRQCLCDGQCGLSCVAPGRTCPWPLPSGENSVAHLLSPTHSFSALLEVRCKPGFTLANGLDATIRRCQGDRQWSGDEPICTEAQSAEPAAAQTCPLPEEIISTFSIQGDAAVGTSIRYSCLSGADIVGSSENFCQDNQTWQYPHPICKKVYCQPPREVEQGYVVAVQKTEYEVGFDIHYLCKKNFLMDGPQKVTCLSNGSWSAPPPYCRARCLIPAERSHVVIGGVKRWPFDVTDAMVPHGESVAFFCKHPSLQCSLTAVQTCFDGALQPPACYLGNLQPCPVKAAVTIRRDASSVNGKKPEGGGNSSSPSNMGARRVLYCQLCPRVFYYLSDLERHAITHSQKKPHVCQQCGKAFKRSSHLQRHKHIHTGQRNFVCPICAKRFREAGELQRHQRVHTGEKPYQCQLCHTRFAERNTLRRHTKRKHPYHQVAMEMLNERRDRGGGGVSGVQEEEESAEWYSSTVSNLDNSESEMET</sequence>
<feature type="chain" id="PRO_5016019880" description="Beta-2-glycoprotein 1" evidence="23">
    <location>
        <begin position="17"/>
        <end position="526"/>
    </location>
</feature>
<dbReference type="GO" id="GO:0005634">
    <property type="term" value="C:nucleus"/>
    <property type="evidence" value="ECO:0007669"/>
    <property type="project" value="UniProtKB-SubCell"/>
</dbReference>
<evidence type="ECO:0000259" key="25">
    <source>
        <dbReference type="PROSITE" id="PS50923"/>
    </source>
</evidence>
<dbReference type="Gene3D" id="3.30.160.60">
    <property type="entry name" value="Classic Zinc Finger"/>
    <property type="match status" value="4"/>
</dbReference>
<keyword evidence="17" id="KW-0539">Nucleus</keyword>
<protein>
    <recommendedName>
        <fullName evidence="4">Beta-2-glycoprotein 1</fullName>
    </recommendedName>
    <alternativeName>
        <fullName evidence="18">Apolipoprotein H</fullName>
    </alternativeName>
    <alternativeName>
        <fullName evidence="19">Beta-2-glycoprotein I</fullName>
    </alternativeName>
</protein>
<dbReference type="SUPFAM" id="SSF57667">
    <property type="entry name" value="beta-beta-alpha zinc fingers"/>
    <property type="match status" value="2"/>
</dbReference>
<feature type="domain" description="Sushi" evidence="25">
    <location>
        <begin position="200"/>
        <end position="260"/>
    </location>
</feature>
<dbReference type="Pfam" id="PF09014">
    <property type="entry name" value="Sushi_2"/>
    <property type="match status" value="1"/>
</dbReference>
<evidence type="ECO:0000256" key="22">
    <source>
        <dbReference type="SAM" id="MobiDB-lite"/>
    </source>
</evidence>
<evidence type="ECO:0000259" key="24">
    <source>
        <dbReference type="PROSITE" id="PS50157"/>
    </source>
</evidence>
<keyword evidence="8" id="KW-0479">Metal-binding</keyword>
<feature type="disulfide bond" evidence="21">
    <location>
        <begin position="231"/>
        <end position="258"/>
    </location>
</feature>
<evidence type="ECO:0000313" key="27">
    <source>
        <dbReference type="EMBL" id="AWO96484.1"/>
    </source>
</evidence>
<evidence type="ECO:0000256" key="3">
    <source>
        <dbReference type="ARBA" id="ARBA00004613"/>
    </source>
</evidence>
<dbReference type="SMART" id="SM00355">
    <property type="entry name" value="ZnF_C2H2"/>
    <property type="match status" value="4"/>
</dbReference>
<keyword evidence="11 20" id="KW-0863">Zinc-finger</keyword>
<dbReference type="GO" id="GO:0005576">
    <property type="term" value="C:extracellular region"/>
    <property type="evidence" value="ECO:0007669"/>
    <property type="project" value="UniProtKB-SubCell"/>
</dbReference>
<evidence type="ECO:0000256" key="15">
    <source>
        <dbReference type="ARBA" id="ARBA00023163"/>
    </source>
</evidence>
<keyword evidence="28" id="KW-1185">Reference proteome</keyword>
<evidence type="ECO:0000256" key="8">
    <source>
        <dbReference type="ARBA" id="ARBA00022723"/>
    </source>
</evidence>
<dbReference type="InterPro" id="IPR036236">
    <property type="entry name" value="Znf_C2H2_sf"/>
</dbReference>
<dbReference type="PANTHER" id="PTHR24394:SF48">
    <property type="entry name" value="ZINC FINGER PROTEIN 771"/>
    <property type="match status" value="1"/>
</dbReference>
<keyword evidence="7" id="KW-0358">Heparin-binding</keyword>
<dbReference type="FunFam" id="3.30.160.60:FF:001498">
    <property type="entry name" value="Zinc finger protein 404"/>
    <property type="match status" value="1"/>
</dbReference>
<dbReference type="InterPro" id="IPR015104">
    <property type="entry name" value="Sushi_2"/>
</dbReference>
<evidence type="ECO:0000259" key="26">
    <source>
        <dbReference type="PROSITE" id="PS51390"/>
    </source>
</evidence>
<feature type="domain" description="C2H2-type" evidence="24">
    <location>
        <begin position="425"/>
        <end position="452"/>
    </location>
</feature>
<feature type="domain" description="Sushi" evidence="25">
    <location>
        <begin position="69"/>
        <end position="132"/>
    </location>
</feature>
<evidence type="ECO:0000256" key="1">
    <source>
        <dbReference type="ARBA" id="ARBA00003651"/>
    </source>
</evidence>
<evidence type="ECO:0000256" key="14">
    <source>
        <dbReference type="ARBA" id="ARBA00023157"/>
    </source>
</evidence>
<comment type="function">
    <text evidence="1">Binds to various kinds of negatively charged substances such as heparin, phospholipids, and dextran sulfate. May prevent activation of the intrinsic blood coagulation cascade by binding to phospholipids on the surface of damaged cells.</text>
</comment>
<dbReference type="GO" id="GO:0008270">
    <property type="term" value="F:zinc ion binding"/>
    <property type="evidence" value="ECO:0007669"/>
    <property type="project" value="UniProtKB-KW"/>
</dbReference>
<dbReference type="Pfam" id="PF00095">
    <property type="entry name" value="WAP"/>
    <property type="match status" value="1"/>
</dbReference>
<keyword evidence="15" id="KW-0804">Transcription</keyword>
<dbReference type="PANTHER" id="PTHR24394">
    <property type="entry name" value="ZINC FINGER PROTEIN"/>
    <property type="match status" value="1"/>
</dbReference>
<keyword evidence="13" id="KW-0805">Transcription regulation</keyword>
<keyword evidence="14 21" id="KW-1015">Disulfide bond</keyword>
<dbReference type="InterPro" id="IPR013087">
    <property type="entry name" value="Znf_C2H2_type"/>
</dbReference>
<dbReference type="PROSITE" id="PS00028">
    <property type="entry name" value="ZINC_FINGER_C2H2_1"/>
    <property type="match status" value="4"/>
</dbReference>
<accession>A0A2U9AXV7</accession>
<dbReference type="FunFam" id="3.30.160.60:FF:000100">
    <property type="entry name" value="Zinc finger 45-like"/>
    <property type="match status" value="1"/>
</dbReference>
<dbReference type="PROSITE" id="PS50923">
    <property type="entry name" value="SUSHI"/>
    <property type="match status" value="3"/>
</dbReference>